<dbReference type="PIRSF" id="PIRSF002869">
    <property type="entry name" value="MviN"/>
    <property type="match status" value="1"/>
</dbReference>
<dbReference type="EMBL" id="AP019379">
    <property type="protein sequence ID" value="BBI01266.1"/>
    <property type="molecule type" value="Genomic_DNA"/>
</dbReference>
<dbReference type="HAMAP" id="MF_02078">
    <property type="entry name" value="MurJ_MviN"/>
    <property type="match status" value="1"/>
</dbReference>
<keyword evidence="5 10" id="KW-0573">Peptidoglycan synthesis</keyword>
<proteinExistence type="inferred from homology"/>
<dbReference type="PANTHER" id="PTHR47019">
    <property type="entry name" value="LIPID II FLIPPASE MURJ"/>
    <property type="match status" value="1"/>
</dbReference>
<dbReference type="OrthoDB" id="9816572at2"/>
<evidence type="ECO:0000256" key="1">
    <source>
        <dbReference type="ARBA" id="ARBA00004651"/>
    </source>
</evidence>
<evidence type="ECO:0000256" key="2">
    <source>
        <dbReference type="ARBA" id="ARBA00022475"/>
    </source>
</evidence>
<dbReference type="CDD" id="cd13123">
    <property type="entry name" value="MATE_MurJ_like"/>
    <property type="match status" value="1"/>
</dbReference>
<keyword evidence="10 11" id="KW-0961">Cell wall biogenesis/degradation</keyword>
<keyword evidence="4 10" id="KW-0133">Cell shape</keyword>
<evidence type="ECO:0000256" key="3">
    <source>
        <dbReference type="ARBA" id="ARBA00022692"/>
    </source>
</evidence>
<dbReference type="PRINTS" id="PR01806">
    <property type="entry name" value="VIRFACTRMVIN"/>
</dbReference>
<protein>
    <recommendedName>
        <fullName evidence="10">Probable lipid II flippase MurJ</fullName>
    </recommendedName>
</protein>
<dbReference type="UniPathway" id="UPA00219"/>
<evidence type="ECO:0000256" key="4">
    <source>
        <dbReference type="ARBA" id="ARBA00022960"/>
    </source>
</evidence>
<feature type="transmembrane region" description="Helical" evidence="10">
    <location>
        <begin position="165"/>
        <end position="183"/>
    </location>
</feature>
<feature type="transmembrane region" description="Helical" evidence="10">
    <location>
        <begin position="478"/>
        <end position="507"/>
    </location>
</feature>
<dbReference type="RefSeq" id="WP_158344915.1">
    <property type="nucleotide sequence ID" value="NZ_AP019379.1"/>
</dbReference>
<evidence type="ECO:0000256" key="6">
    <source>
        <dbReference type="ARBA" id="ARBA00022989"/>
    </source>
</evidence>
<dbReference type="Pfam" id="PF03023">
    <property type="entry name" value="MurJ"/>
    <property type="match status" value="1"/>
</dbReference>
<feature type="transmembrane region" description="Helical" evidence="10">
    <location>
        <begin position="50"/>
        <end position="69"/>
    </location>
</feature>
<gene>
    <name evidence="12" type="primary">mviN</name>
    <name evidence="10" type="synonym">murJ</name>
    <name evidence="12" type="ORF">BUCNMO_259</name>
</gene>
<name>A0A455TA95_9GAMM</name>
<feature type="transmembrane region" description="Helical" evidence="10">
    <location>
        <begin position="134"/>
        <end position="158"/>
    </location>
</feature>
<keyword evidence="13" id="KW-1185">Reference proteome</keyword>
<feature type="transmembrane region" description="Helical" evidence="10">
    <location>
        <begin position="386"/>
        <end position="405"/>
    </location>
</feature>
<keyword evidence="10" id="KW-0997">Cell inner membrane</keyword>
<comment type="function">
    <text evidence="8 10 11">Involved in peptidoglycan biosynthesis. Transports lipid-linked peptidoglycan precursors from the inner to the outer leaflet of the cytoplasmic membrane.</text>
</comment>
<evidence type="ECO:0000256" key="9">
    <source>
        <dbReference type="ARBA" id="ARBA00061532"/>
    </source>
</evidence>
<comment type="similarity">
    <text evidence="9 10 11">Belongs to the MurJ/MviN family.</text>
</comment>
<feature type="transmembrane region" description="Helical" evidence="10">
    <location>
        <begin position="90"/>
        <end position="114"/>
    </location>
</feature>
<reference evidence="12 13" key="1">
    <citation type="journal article" date="2019" name="Proc. Natl. Acad. Sci. U.S.A.">
        <title>Exaggeration and cooption of innate immunity for social defense.</title>
        <authorList>
            <person name="Kutsukake M."/>
            <person name="Moriyama M."/>
            <person name="Shigenobu S."/>
            <person name="Meng X.-Y."/>
            <person name="Nikoh N."/>
            <person name="Noda C."/>
            <person name="Kobayashi S."/>
            <person name="Fukatsu T."/>
        </authorList>
    </citation>
    <scope>NUCLEOTIDE SEQUENCE [LARGE SCALE GENOMIC DNA]</scope>
    <source>
        <strain evidence="12 13">Nmo</strain>
    </source>
</reference>
<keyword evidence="2 10" id="KW-1003">Cell membrane</keyword>
<dbReference type="GO" id="GO:0071555">
    <property type="term" value="P:cell wall organization"/>
    <property type="evidence" value="ECO:0007669"/>
    <property type="project" value="UniProtKB-UniRule"/>
</dbReference>
<feature type="transmembrane region" description="Helical" evidence="10">
    <location>
        <begin position="313"/>
        <end position="334"/>
    </location>
</feature>
<feature type="transmembrane region" description="Helical" evidence="10">
    <location>
        <begin position="411"/>
        <end position="430"/>
    </location>
</feature>
<dbReference type="InterPro" id="IPR051050">
    <property type="entry name" value="Lipid_II_flippase_MurJ/MviN"/>
</dbReference>
<dbReference type="AlphaFoldDB" id="A0A455TA95"/>
<feature type="transmembrane region" description="Helical" evidence="10">
    <location>
        <begin position="189"/>
        <end position="208"/>
    </location>
</feature>
<evidence type="ECO:0000313" key="13">
    <source>
        <dbReference type="Proteomes" id="UP000317544"/>
    </source>
</evidence>
<comment type="pathway">
    <text evidence="10">Cell wall biogenesis; peptidoglycan biosynthesis.</text>
</comment>
<sequence length="516" mass="58669">MKFLKSIVVVSIVTFISRLLGFIRDCLIAQLFGASLVTDAFFMAFKIPNFLRRIFAEGAFTQVFLPILVEYKKRKGCKYTKEFISNILGLMILILIVLNGIGMIIAPTIISIIAPGFVNNLEKFNLSVSLLRIIFPYIFFISLVSLASSVLNTWNYFLVPAFSPILLNISIITTLVFFSPFFYAPIFSLAWGVFIGGVLQLLYQVFYLNKVKILIFPCINFQDTRLWYFINKLIPVIIGISACQISSIINTIFSSLVISGSISWIYYADRIMEFPSGILGISLSTVLLPALSKISSKSLQHNYSKLLDWGIRFCLIFSVPSTVFLSILSKPIIIVLFQYGNFSINDTNMTQKALFAYSIGLIAILLVKVLSSAFYSKKDIKTPMKISLYVILITQLFNILLIYFFQYLGLALSISLAAWVNVFFLFYYLYKKNMFCPEPGWIKFFWNLFIATLVMVLIILGLLKIMPDWSIGCMTYRILRLTGLCFIASCGYLITLILSGFDLLFFYKKVDKLVNC</sequence>
<evidence type="ECO:0000256" key="7">
    <source>
        <dbReference type="ARBA" id="ARBA00023136"/>
    </source>
</evidence>
<keyword evidence="6 10" id="KW-1133">Transmembrane helix</keyword>
<feature type="transmembrane region" description="Helical" evidence="10">
    <location>
        <begin position="229"/>
        <end position="262"/>
    </location>
</feature>
<feature type="transmembrane region" description="Helical" evidence="10">
    <location>
        <begin position="354"/>
        <end position="374"/>
    </location>
</feature>
<accession>A0A455TA95</accession>
<keyword evidence="7 10" id="KW-0472">Membrane</keyword>
<evidence type="ECO:0000256" key="11">
    <source>
        <dbReference type="PIRNR" id="PIRNR002869"/>
    </source>
</evidence>
<comment type="subcellular location">
    <subcellularLocation>
        <location evidence="10">Cell inner membrane</location>
        <topology evidence="10">Multi-pass membrane protein</topology>
    </subcellularLocation>
    <subcellularLocation>
        <location evidence="1">Cell membrane</location>
        <topology evidence="1">Multi-pass membrane protein</topology>
    </subcellularLocation>
</comment>
<feature type="transmembrane region" description="Helical" evidence="10">
    <location>
        <begin position="442"/>
        <end position="466"/>
    </location>
</feature>
<dbReference type="NCBIfam" id="TIGR01695">
    <property type="entry name" value="murJ_mviN"/>
    <property type="match status" value="1"/>
</dbReference>
<evidence type="ECO:0000256" key="8">
    <source>
        <dbReference type="ARBA" id="ARBA00060041"/>
    </source>
</evidence>
<dbReference type="GO" id="GO:0008360">
    <property type="term" value="P:regulation of cell shape"/>
    <property type="evidence" value="ECO:0007669"/>
    <property type="project" value="UniProtKB-UniRule"/>
</dbReference>
<organism evidence="12 13">
    <name type="scientific">Buchnera aphidicola</name>
    <name type="common">Nipponaphis monzeni</name>
    <dbReference type="NCBI Taxonomy" id="2495405"/>
    <lineage>
        <taxon>Bacteria</taxon>
        <taxon>Pseudomonadati</taxon>
        <taxon>Pseudomonadota</taxon>
        <taxon>Gammaproteobacteria</taxon>
        <taxon>Enterobacterales</taxon>
        <taxon>Erwiniaceae</taxon>
        <taxon>Buchnera</taxon>
    </lineage>
</organism>
<dbReference type="GO" id="GO:0034204">
    <property type="term" value="P:lipid translocation"/>
    <property type="evidence" value="ECO:0007669"/>
    <property type="project" value="TreeGrafter"/>
</dbReference>
<dbReference type="GO" id="GO:0015648">
    <property type="term" value="F:lipid-linked peptidoglycan transporter activity"/>
    <property type="evidence" value="ECO:0007669"/>
    <property type="project" value="UniProtKB-UniRule"/>
</dbReference>
<dbReference type="PANTHER" id="PTHR47019:SF1">
    <property type="entry name" value="LIPID II FLIPPASE MURJ"/>
    <property type="match status" value="1"/>
</dbReference>
<dbReference type="GO" id="GO:0005886">
    <property type="term" value="C:plasma membrane"/>
    <property type="evidence" value="ECO:0007669"/>
    <property type="project" value="UniProtKB-SubCell"/>
</dbReference>
<dbReference type="GO" id="GO:0009252">
    <property type="term" value="P:peptidoglycan biosynthetic process"/>
    <property type="evidence" value="ECO:0007669"/>
    <property type="project" value="UniProtKB-UniRule"/>
</dbReference>
<feature type="transmembrane region" description="Helical" evidence="10">
    <location>
        <begin position="7"/>
        <end position="30"/>
    </location>
</feature>
<dbReference type="Proteomes" id="UP000317544">
    <property type="component" value="Chromosome"/>
</dbReference>
<evidence type="ECO:0000256" key="5">
    <source>
        <dbReference type="ARBA" id="ARBA00022984"/>
    </source>
</evidence>
<keyword evidence="3 10" id="KW-0812">Transmembrane</keyword>
<keyword evidence="10 11" id="KW-0813">Transport</keyword>
<evidence type="ECO:0000256" key="10">
    <source>
        <dbReference type="HAMAP-Rule" id="MF_02078"/>
    </source>
</evidence>
<dbReference type="InterPro" id="IPR004268">
    <property type="entry name" value="MurJ"/>
</dbReference>
<evidence type="ECO:0000313" key="12">
    <source>
        <dbReference type="EMBL" id="BBI01266.1"/>
    </source>
</evidence>